<dbReference type="InterPro" id="IPR001810">
    <property type="entry name" value="F-box_dom"/>
</dbReference>
<dbReference type="OrthoDB" id="3650812at2759"/>
<organism evidence="2 3">
    <name type="scientific">Passalora fulva</name>
    <name type="common">Tomato leaf mold</name>
    <name type="synonym">Cladosporium fulvum</name>
    <dbReference type="NCBI Taxonomy" id="5499"/>
    <lineage>
        <taxon>Eukaryota</taxon>
        <taxon>Fungi</taxon>
        <taxon>Dikarya</taxon>
        <taxon>Ascomycota</taxon>
        <taxon>Pezizomycotina</taxon>
        <taxon>Dothideomycetes</taxon>
        <taxon>Dothideomycetidae</taxon>
        <taxon>Mycosphaerellales</taxon>
        <taxon>Mycosphaerellaceae</taxon>
        <taxon>Fulvia</taxon>
    </lineage>
</organism>
<evidence type="ECO:0000259" key="1">
    <source>
        <dbReference type="PROSITE" id="PS50181"/>
    </source>
</evidence>
<feature type="domain" description="F-box" evidence="1">
    <location>
        <begin position="60"/>
        <end position="109"/>
    </location>
</feature>
<name>A0A9Q8PMH0_PASFU</name>
<sequence length="163" mass="17904">MAASLFQSHQYYYIAMATTQDQQERLSVAVPAALTTSKSPVPIVINKTVACNAKTQPVKEASLAAMPAELLKSIATFADLQDLPALRLVNRECNSKVLRTFTKTFFTTLPILLCYDKSIKTALEIAGHPIFAPAIRTIDPSIDVIPDEDDYEDYGLNIPMAEP</sequence>
<protein>
    <recommendedName>
        <fullName evidence="1">F-box domain-containing protein</fullName>
    </recommendedName>
</protein>
<dbReference type="PROSITE" id="PS50181">
    <property type="entry name" value="FBOX"/>
    <property type="match status" value="1"/>
</dbReference>
<dbReference type="KEGG" id="ffu:CLAFUR5_14454"/>
<proteinExistence type="predicted"/>
<dbReference type="Proteomes" id="UP000756132">
    <property type="component" value="Chromosome 13"/>
</dbReference>
<reference evidence="2" key="1">
    <citation type="submission" date="2021-12" db="EMBL/GenBank/DDBJ databases">
        <authorList>
            <person name="Zaccaron A."/>
            <person name="Stergiopoulos I."/>
        </authorList>
    </citation>
    <scope>NUCLEOTIDE SEQUENCE</scope>
    <source>
        <strain evidence="2">Race5_Kim</strain>
    </source>
</reference>
<dbReference type="EMBL" id="CP090175">
    <property type="protein sequence ID" value="UJO25173.1"/>
    <property type="molecule type" value="Genomic_DNA"/>
</dbReference>
<accession>A0A9Q8PMH0</accession>
<reference evidence="2" key="2">
    <citation type="journal article" date="2022" name="Microb. Genom.">
        <title>A chromosome-scale genome assembly of the tomato pathogen Cladosporium fulvum reveals a compartmentalized genome architecture and the presence of a dispensable chromosome.</title>
        <authorList>
            <person name="Zaccaron A.Z."/>
            <person name="Chen L.H."/>
            <person name="Samaras A."/>
            <person name="Stergiopoulos I."/>
        </authorList>
    </citation>
    <scope>NUCLEOTIDE SEQUENCE</scope>
    <source>
        <strain evidence="2">Race5_Kim</strain>
    </source>
</reference>
<gene>
    <name evidence="2" type="ORF">CLAFUR5_14454</name>
</gene>
<dbReference type="AlphaFoldDB" id="A0A9Q8PMH0"/>
<dbReference type="RefSeq" id="XP_047769539.1">
    <property type="nucleotide sequence ID" value="XM_047913602.1"/>
</dbReference>
<evidence type="ECO:0000313" key="3">
    <source>
        <dbReference type="Proteomes" id="UP000756132"/>
    </source>
</evidence>
<evidence type="ECO:0000313" key="2">
    <source>
        <dbReference type="EMBL" id="UJO25173.1"/>
    </source>
</evidence>
<keyword evidence="3" id="KW-1185">Reference proteome</keyword>
<dbReference type="GeneID" id="71994332"/>